<feature type="region of interest" description="Disordered" evidence="1">
    <location>
        <begin position="1"/>
        <end position="53"/>
    </location>
</feature>
<evidence type="ECO:0000256" key="1">
    <source>
        <dbReference type="SAM" id="MobiDB-lite"/>
    </source>
</evidence>
<feature type="compositionally biased region" description="Basic and acidic residues" evidence="1">
    <location>
        <begin position="7"/>
        <end position="22"/>
    </location>
</feature>
<gene>
    <name evidence="2" type="ORF">NX02_03475</name>
</gene>
<dbReference type="KEGG" id="ssan:NX02_03475"/>
<dbReference type="EMBL" id="CP006644">
    <property type="protein sequence ID" value="AHE52449.1"/>
    <property type="molecule type" value="Genomic_DNA"/>
</dbReference>
<sequence>MYRRAGQTRERDRMFRAGRERAAGASLTAMDGVGHDRDAGQRRCDAARPPAHPRNACFAGVRRLASQARLAYARAVSRRPGRTRPAGGAAPGFMHFMAVDL</sequence>
<proteinExistence type="predicted"/>
<organism evidence="2 3">
    <name type="scientific">Sphingomonas sanxanigenens DSM 19645 = NX02</name>
    <dbReference type="NCBI Taxonomy" id="1123269"/>
    <lineage>
        <taxon>Bacteria</taxon>
        <taxon>Pseudomonadati</taxon>
        <taxon>Pseudomonadota</taxon>
        <taxon>Alphaproteobacteria</taxon>
        <taxon>Sphingomonadales</taxon>
        <taxon>Sphingomonadaceae</taxon>
        <taxon>Sphingomonas</taxon>
    </lineage>
</organism>
<reference evidence="2 3" key="1">
    <citation type="submission" date="2013-07" db="EMBL/GenBank/DDBJ databases">
        <title>Completed genome of Sphingomonas sanxanigenens NX02.</title>
        <authorList>
            <person name="Ma T."/>
            <person name="Huang H."/>
            <person name="Wu M."/>
            <person name="Li X."/>
            <person name="Li G."/>
        </authorList>
    </citation>
    <scope>NUCLEOTIDE SEQUENCE [LARGE SCALE GENOMIC DNA]</scope>
    <source>
        <strain evidence="2 3">NX02</strain>
    </source>
</reference>
<dbReference type="HOGENOM" id="CLU_2289871_0_0_5"/>
<feature type="compositionally biased region" description="Basic and acidic residues" evidence="1">
    <location>
        <begin position="33"/>
        <end position="46"/>
    </location>
</feature>
<dbReference type="AlphaFoldDB" id="W0A3B7"/>
<keyword evidence="3" id="KW-1185">Reference proteome</keyword>
<evidence type="ECO:0000313" key="3">
    <source>
        <dbReference type="Proteomes" id="UP000018851"/>
    </source>
</evidence>
<name>W0A3B7_9SPHN</name>
<protein>
    <submittedName>
        <fullName evidence="2">Uncharacterized protein</fullName>
    </submittedName>
</protein>
<evidence type="ECO:0000313" key="2">
    <source>
        <dbReference type="EMBL" id="AHE52449.1"/>
    </source>
</evidence>
<dbReference type="Proteomes" id="UP000018851">
    <property type="component" value="Chromosome"/>
</dbReference>
<accession>W0A3B7</accession>
<dbReference type="STRING" id="1123269.NX02_03475"/>